<protein>
    <recommendedName>
        <fullName evidence="2">UPF0102 protein BDD21_0816</fullName>
    </recommendedName>
</protein>
<comment type="similarity">
    <text evidence="1 2">Belongs to the UPF0102 family.</text>
</comment>
<dbReference type="InterPro" id="IPR011856">
    <property type="entry name" value="tRNA_endonuc-like_dom_sf"/>
</dbReference>
<evidence type="ECO:0000256" key="1">
    <source>
        <dbReference type="ARBA" id="ARBA00006738"/>
    </source>
</evidence>
<keyword evidence="4" id="KW-0378">Hydrolase</keyword>
<evidence type="ECO:0000313" key="4">
    <source>
        <dbReference type="EMBL" id="RKT43480.1"/>
    </source>
</evidence>
<dbReference type="HAMAP" id="MF_00048">
    <property type="entry name" value="UPF0102"/>
    <property type="match status" value="1"/>
</dbReference>
<dbReference type="PANTHER" id="PTHR34039:SF1">
    <property type="entry name" value="UPF0102 PROTEIN YRAN"/>
    <property type="match status" value="1"/>
</dbReference>
<dbReference type="SUPFAM" id="SSF52980">
    <property type="entry name" value="Restriction endonuclease-like"/>
    <property type="match status" value="1"/>
</dbReference>
<dbReference type="InterPro" id="IPR003509">
    <property type="entry name" value="UPF0102_YraN-like"/>
</dbReference>
<organism evidence="4 5">
    <name type="scientific">Thiocapsa rosea</name>
    <dbReference type="NCBI Taxonomy" id="69360"/>
    <lineage>
        <taxon>Bacteria</taxon>
        <taxon>Pseudomonadati</taxon>
        <taxon>Pseudomonadota</taxon>
        <taxon>Gammaproteobacteria</taxon>
        <taxon>Chromatiales</taxon>
        <taxon>Chromatiaceae</taxon>
        <taxon>Thiocapsa</taxon>
    </lineage>
</organism>
<comment type="caution">
    <text evidence="4">The sequence shown here is derived from an EMBL/GenBank/DDBJ whole genome shotgun (WGS) entry which is preliminary data.</text>
</comment>
<keyword evidence="4" id="KW-0540">Nuclease</keyword>
<dbReference type="CDD" id="cd20736">
    <property type="entry name" value="PoNe_Nuclease"/>
    <property type="match status" value="1"/>
</dbReference>
<dbReference type="OrthoDB" id="9794876at2"/>
<dbReference type="Proteomes" id="UP000274556">
    <property type="component" value="Unassembled WGS sequence"/>
</dbReference>
<dbReference type="Gene3D" id="3.40.1350.10">
    <property type="match status" value="1"/>
</dbReference>
<dbReference type="RefSeq" id="WP_120796048.1">
    <property type="nucleotide sequence ID" value="NZ_RBXL01000001.1"/>
</dbReference>
<dbReference type="GO" id="GO:0003676">
    <property type="term" value="F:nucleic acid binding"/>
    <property type="evidence" value="ECO:0007669"/>
    <property type="project" value="InterPro"/>
</dbReference>
<evidence type="ECO:0000313" key="5">
    <source>
        <dbReference type="Proteomes" id="UP000274556"/>
    </source>
</evidence>
<gene>
    <name evidence="4" type="ORF">BDD21_0816</name>
</gene>
<feature type="region of interest" description="Disordered" evidence="3">
    <location>
        <begin position="1"/>
        <end position="25"/>
    </location>
</feature>
<dbReference type="NCBIfam" id="NF009154">
    <property type="entry name" value="PRK12497.3-3"/>
    <property type="match status" value="1"/>
</dbReference>
<dbReference type="NCBIfam" id="TIGR00252">
    <property type="entry name" value="YraN family protein"/>
    <property type="match status" value="1"/>
</dbReference>
<reference evidence="4 5" key="1">
    <citation type="submission" date="2018-10" db="EMBL/GenBank/DDBJ databases">
        <title>Genomic Encyclopedia of Archaeal and Bacterial Type Strains, Phase II (KMG-II): from individual species to whole genera.</title>
        <authorList>
            <person name="Goeker M."/>
        </authorList>
    </citation>
    <scope>NUCLEOTIDE SEQUENCE [LARGE SCALE GENOMIC DNA]</scope>
    <source>
        <strain evidence="4 5">DSM 235</strain>
    </source>
</reference>
<dbReference type="NCBIfam" id="NF009150">
    <property type="entry name" value="PRK12497.1-3"/>
    <property type="match status" value="1"/>
</dbReference>
<keyword evidence="4" id="KW-0255">Endonuclease</keyword>
<evidence type="ECO:0000256" key="2">
    <source>
        <dbReference type="HAMAP-Rule" id="MF_00048"/>
    </source>
</evidence>
<dbReference type="InterPro" id="IPR011335">
    <property type="entry name" value="Restrct_endonuc-II-like"/>
</dbReference>
<accession>A0A495V487</accession>
<keyword evidence="5" id="KW-1185">Reference proteome</keyword>
<evidence type="ECO:0000256" key="3">
    <source>
        <dbReference type="SAM" id="MobiDB-lite"/>
    </source>
</evidence>
<dbReference type="GO" id="GO:0004519">
    <property type="term" value="F:endonuclease activity"/>
    <property type="evidence" value="ECO:0007669"/>
    <property type="project" value="UniProtKB-KW"/>
</dbReference>
<proteinExistence type="inferred from homology"/>
<dbReference type="EMBL" id="RBXL01000001">
    <property type="protein sequence ID" value="RKT43480.1"/>
    <property type="molecule type" value="Genomic_DNA"/>
</dbReference>
<sequence>MSGDPRRASSGTTGKAAGTRGVGDAKERLAEDYLKRRHLQPIARNHRCRFGEIDLVMRDGEALVFVEVRYRRSERFGTPAETVDRRKQQRLTAAASHYLQAHPTMLPCRFDVVAISSEDRIEWIKNAFTVES</sequence>
<dbReference type="AlphaFoldDB" id="A0A495V487"/>
<dbReference type="PANTHER" id="PTHR34039">
    <property type="entry name" value="UPF0102 PROTEIN YRAN"/>
    <property type="match status" value="1"/>
</dbReference>
<dbReference type="Pfam" id="PF02021">
    <property type="entry name" value="UPF0102"/>
    <property type="match status" value="1"/>
</dbReference>
<name>A0A495V487_9GAMM</name>